<organism evidence="7">
    <name type="scientific">Graphocephala atropunctata</name>
    <dbReference type="NCBI Taxonomy" id="36148"/>
    <lineage>
        <taxon>Eukaryota</taxon>
        <taxon>Metazoa</taxon>
        <taxon>Ecdysozoa</taxon>
        <taxon>Arthropoda</taxon>
        <taxon>Hexapoda</taxon>
        <taxon>Insecta</taxon>
        <taxon>Pterygota</taxon>
        <taxon>Neoptera</taxon>
        <taxon>Paraneoptera</taxon>
        <taxon>Hemiptera</taxon>
        <taxon>Auchenorrhyncha</taxon>
        <taxon>Membracoidea</taxon>
        <taxon>Cicadellidae</taxon>
        <taxon>Cicadellinae</taxon>
        <taxon>Cicadellini</taxon>
        <taxon>Graphocephala</taxon>
    </lineage>
</organism>
<protein>
    <recommendedName>
        <fullName evidence="6">TRUD domain-containing protein</fullName>
    </recommendedName>
</protein>
<evidence type="ECO:0000256" key="4">
    <source>
        <dbReference type="ARBA" id="ARBA00036943"/>
    </source>
</evidence>
<gene>
    <name evidence="7" type="ORF">g.12399</name>
</gene>
<dbReference type="CDD" id="cd02576">
    <property type="entry name" value="PseudoU_synth_ScPUS7"/>
    <property type="match status" value="1"/>
</dbReference>
<feature type="compositionally biased region" description="Acidic residues" evidence="5">
    <location>
        <begin position="518"/>
        <end position="529"/>
    </location>
</feature>
<sequence length="768" mass="87560">MRIMEENSPPKQDSKPFSVLERFRQLKKEKEHTPDPAETDTSPTSSGTVFQASKSSHPPEGVVETGNGVTTDKGRFHRKRRLLEPPVKSDKVVPGCLYQGQQESDVGITEFIRDGQGFEVIIKHRYTDFQVNEIDLSGNVVKLTSTDFPKEDKETEKLSEEEDPTLLSPEEWTALREITEKELTTTVNVDVTNFDKDQRQRIHKAVKRRFGVRVYSNTKDVDGKKLIVIGLASGNTNHRFCTWPKGRPEYLHFVMYKENAEMAEVLNVLCKYTRFKANKFGYAGTKDKRAVTTQQMCVRRGDCRRFSGCRRLWGIAIGNYTYKWESLRLGDLNGNRFKIVLRHIKVSDTIIQESVEQFKKTGFINYFGLQRFGQSAVVPTYFVGKAILKGDWKLAVELILKPRPGEASFKDLKEARDVWWTTRDAAEALKSLTRKDRTIEGKILMGLRKHGPNAYQNAFDNLPRHTVTLYLHSYQSLIWNKIVSRRIKQFGLKVLAGDLVRANPVDENIVEADGKDDSGDDDEDSEPANELENGCSSKVQVRALTAQEVETASIWDVLYPLPGDDIRMPENEVGTWYTELLKEDGHSMDCFRKVNKKYGMHGSYRSMIERAEDMDWRTVRYSDPDEDLLLSDLEVLKGKSPLVHDSEGPYKALIIEFSLKVCSYATMALRELAKCETSTSSQAILTNQARQEDIAMKKQKLEEDEQSQEMEIDAVAGENHSNSNLEEQCMPNDMVEESIAAESQREENGDICKMTENMVEAKEDNNLS</sequence>
<dbReference type="AlphaFoldDB" id="A0A1B6LQX0"/>
<dbReference type="InterPro" id="IPR001656">
    <property type="entry name" value="PsdUridine_synth_TruD"/>
</dbReference>
<comment type="catalytic activity">
    <reaction evidence="4">
        <text>a uridine in tRNA = a pseudouridine in tRNA</text>
        <dbReference type="Rhea" id="RHEA:54572"/>
        <dbReference type="Rhea" id="RHEA-COMP:13339"/>
        <dbReference type="Rhea" id="RHEA-COMP:13934"/>
        <dbReference type="ChEBI" id="CHEBI:65314"/>
        <dbReference type="ChEBI" id="CHEBI:65315"/>
    </reaction>
</comment>
<evidence type="ECO:0000256" key="1">
    <source>
        <dbReference type="ARBA" id="ARBA00007953"/>
    </source>
</evidence>
<dbReference type="SUPFAM" id="SSF55120">
    <property type="entry name" value="Pseudouridine synthase"/>
    <property type="match status" value="1"/>
</dbReference>
<feature type="compositionally biased region" description="Polar residues" evidence="5">
    <location>
        <begin position="39"/>
        <end position="56"/>
    </location>
</feature>
<dbReference type="GO" id="GO:0001522">
    <property type="term" value="P:pseudouridine synthesis"/>
    <property type="evidence" value="ECO:0007669"/>
    <property type="project" value="InterPro"/>
</dbReference>
<dbReference type="GO" id="GO:0008033">
    <property type="term" value="P:tRNA processing"/>
    <property type="evidence" value="ECO:0007669"/>
    <property type="project" value="UniProtKB-KW"/>
</dbReference>
<name>A0A1B6LQX0_9HEMI</name>
<evidence type="ECO:0000256" key="2">
    <source>
        <dbReference type="ARBA" id="ARBA00022694"/>
    </source>
</evidence>
<dbReference type="GO" id="GO:0005634">
    <property type="term" value="C:nucleus"/>
    <property type="evidence" value="ECO:0007669"/>
    <property type="project" value="TreeGrafter"/>
</dbReference>
<reference evidence="7" key="1">
    <citation type="submission" date="2015-11" db="EMBL/GenBank/DDBJ databases">
        <title>De novo transcriptome assembly of four potential Pierce s Disease insect vectors from Arizona vineyards.</title>
        <authorList>
            <person name="Tassone E.E."/>
        </authorList>
    </citation>
    <scope>NUCLEOTIDE SEQUENCE</scope>
</reference>
<feature type="region of interest" description="Disordered" evidence="5">
    <location>
        <begin position="1"/>
        <end position="72"/>
    </location>
</feature>
<feature type="compositionally biased region" description="Acidic residues" evidence="5">
    <location>
        <begin position="702"/>
        <end position="712"/>
    </location>
</feature>
<evidence type="ECO:0000256" key="5">
    <source>
        <dbReference type="SAM" id="MobiDB-lite"/>
    </source>
</evidence>
<evidence type="ECO:0000259" key="6">
    <source>
        <dbReference type="PROSITE" id="PS50984"/>
    </source>
</evidence>
<dbReference type="PANTHER" id="PTHR13326">
    <property type="entry name" value="TRNA PSEUDOURIDINE SYNTHASE D"/>
    <property type="match status" value="1"/>
</dbReference>
<comment type="similarity">
    <text evidence="1">Belongs to the pseudouridine synthase TruD family.</text>
</comment>
<keyword evidence="2" id="KW-0819">tRNA processing</keyword>
<feature type="domain" description="TRUD" evidence="6">
    <location>
        <begin position="362"/>
        <end position="610"/>
    </location>
</feature>
<keyword evidence="3" id="KW-0413">Isomerase</keyword>
<accession>A0A1B6LQX0</accession>
<feature type="region of interest" description="Disordered" evidence="5">
    <location>
        <begin position="699"/>
        <end position="728"/>
    </location>
</feature>
<dbReference type="GO" id="GO:0009982">
    <property type="term" value="F:pseudouridine synthase activity"/>
    <property type="evidence" value="ECO:0007669"/>
    <property type="project" value="InterPro"/>
</dbReference>
<feature type="region of interest" description="Disordered" evidence="5">
    <location>
        <begin position="508"/>
        <end position="534"/>
    </location>
</feature>
<evidence type="ECO:0000256" key="3">
    <source>
        <dbReference type="ARBA" id="ARBA00023235"/>
    </source>
</evidence>
<dbReference type="InterPro" id="IPR020103">
    <property type="entry name" value="PsdUridine_synth_cat_dom_sf"/>
</dbReference>
<dbReference type="Pfam" id="PF01142">
    <property type="entry name" value="TruD"/>
    <property type="match status" value="1"/>
</dbReference>
<dbReference type="EMBL" id="GEBQ01013836">
    <property type="protein sequence ID" value="JAT26141.1"/>
    <property type="molecule type" value="Transcribed_RNA"/>
</dbReference>
<dbReference type="PROSITE" id="PS50984">
    <property type="entry name" value="TRUD"/>
    <property type="match status" value="1"/>
</dbReference>
<dbReference type="InterPro" id="IPR042214">
    <property type="entry name" value="TruD_catalytic"/>
</dbReference>
<proteinExistence type="inferred from homology"/>
<dbReference type="Gene3D" id="3.30.2350.20">
    <property type="entry name" value="TruD, catalytic domain"/>
    <property type="match status" value="2"/>
</dbReference>
<dbReference type="GO" id="GO:0003723">
    <property type="term" value="F:RNA binding"/>
    <property type="evidence" value="ECO:0007669"/>
    <property type="project" value="InterPro"/>
</dbReference>
<dbReference type="InterPro" id="IPR011760">
    <property type="entry name" value="PsdUridine_synth_TruD_insert"/>
</dbReference>
<dbReference type="NCBIfam" id="TIGR00094">
    <property type="entry name" value="tRNA_TruD_broad"/>
    <property type="match status" value="1"/>
</dbReference>
<evidence type="ECO:0000313" key="7">
    <source>
        <dbReference type="EMBL" id="JAT26141.1"/>
    </source>
</evidence>
<dbReference type="PANTHER" id="PTHR13326:SF31">
    <property type="entry name" value="PSEUDOURIDYLATE SYNTHASE 7 HOMOLOG"/>
    <property type="match status" value="1"/>
</dbReference>
<feature type="compositionally biased region" description="Basic and acidic residues" evidence="5">
    <location>
        <begin position="21"/>
        <end position="35"/>
    </location>
</feature>